<dbReference type="InterPro" id="IPR002523">
    <property type="entry name" value="MgTranspt_CorA/ZnTranspt_ZntB"/>
</dbReference>
<keyword evidence="9" id="KW-1185">Reference proteome</keyword>
<dbReference type="EMBL" id="SWFT01000033">
    <property type="protein sequence ID" value="KAA8906599.1"/>
    <property type="molecule type" value="Genomic_DNA"/>
</dbReference>
<dbReference type="SUPFAM" id="SSF143865">
    <property type="entry name" value="CorA soluble domain-like"/>
    <property type="match status" value="1"/>
</dbReference>
<dbReference type="VEuPathDB" id="FungiDB:DIURU_001008"/>
<dbReference type="Gene3D" id="1.20.58.340">
    <property type="entry name" value="Magnesium transport protein CorA, transmembrane region"/>
    <property type="match status" value="2"/>
</dbReference>
<evidence type="ECO:0000256" key="3">
    <source>
        <dbReference type="ARBA" id="ARBA00022692"/>
    </source>
</evidence>
<feature type="region of interest" description="Disordered" evidence="6">
    <location>
        <begin position="556"/>
        <end position="607"/>
    </location>
</feature>
<evidence type="ECO:0000313" key="8">
    <source>
        <dbReference type="EMBL" id="KAA8906599.1"/>
    </source>
</evidence>
<sequence length="767" mass="85117">MNDNHPDDHSFHQVPELNDHRLHPELPPAVRGGESAIDDDDGSINELPPPPSRRDRRSSRPADDDPAPLPGIRPGRSRSVLHQETSDGILLNHRHDLTRHLSNDTQRSQRRGSRSSVVSDADSHGSRISQETEEDVCFPLIREHVRVNGIDFDEIEEFIREERIEENRIKDVQLAFERSEINSVPVATGRQPSASAVKYTPKHLLRKYFTNQSKSESDEAASNQSVHVFDEKDDKKEAHPTVLNPELAHTMDSSTADDADAEVKFGGTRIPEPQFGALPDRFSLFHSDREETIHSPDIPGLVGPGESVAEVFKNGHGTWWLDCTCPTDAEMKALTKAFGIHPLTAEDIRMQETREKVELFRNYYFVCFHTFEQDKESAEYLEPINVYIVVFKEGVLSFHFSPVLHAASVRRRVRQLRDYVQVSADWLCYALIDDITDSFVPVINGIEYEADAIEDAVFVRDQDFAGMLRRIGESRRKVMTLMRLLSGKADVIKMFAKRCQDEANLDQYGATPGIVSPTPHFGAPGVSFGPGPLAPENPSFGTMPAQFGPTPIPTYNAGAAAASPAPQPGPSSAIPGPLPTGSGTPTGTGTPLGGAAIPGPPTPPSGDQPYMAQPRADIALYLGDIQDHLVTMFQNLLAYEKIFSRSHGNYLAQLSLESFYSNNRITEMFSKVTLIGAILVPLHLITGMFGMNVTVPGEQQGNLKWWFGILGVMFGIVIILGFLANLWLKSGTKDMPRFENSSRRSMKSFKMRAKDAKSMLSFPNKWE</sequence>
<dbReference type="Pfam" id="PF01544">
    <property type="entry name" value="CorA"/>
    <property type="match status" value="2"/>
</dbReference>
<dbReference type="AlphaFoldDB" id="A0A642V0T9"/>
<keyword evidence="4 7" id="KW-1133">Transmembrane helix</keyword>
<evidence type="ECO:0000313" key="9">
    <source>
        <dbReference type="Proteomes" id="UP000449547"/>
    </source>
</evidence>
<feature type="transmembrane region" description="Helical" evidence="7">
    <location>
        <begin position="705"/>
        <end position="728"/>
    </location>
</feature>
<evidence type="ECO:0000256" key="5">
    <source>
        <dbReference type="ARBA" id="ARBA00023136"/>
    </source>
</evidence>
<dbReference type="InterPro" id="IPR044089">
    <property type="entry name" value="Alr1-like"/>
</dbReference>
<keyword evidence="5 7" id="KW-0472">Membrane</keyword>
<dbReference type="SUPFAM" id="SSF144083">
    <property type="entry name" value="Magnesium transport protein CorA, transmembrane region"/>
    <property type="match status" value="1"/>
</dbReference>
<feature type="compositionally biased region" description="Basic and acidic residues" evidence="6">
    <location>
        <begin position="228"/>
        <end position="238"/>
    </location>
</feature>
<feature type="region of interest" description="Disordered" evidence="6">
    <location>
        <begin position="212"/>
        <end position="238"/>
    </location>
</feature>
<feature type="region of interest" description="Disordered" evidence="6">
    <location>
        <begin position="1"/>
        <end position="79"/>
    </location>
</feature>
<protein>
    <submittedName>
        <fullName evidence="8">Uncharacterized protein</fullName>
    </submittedName>
</protein>
<dbReference type="GO" id="GO:0015095">
    <property type="term" value="F:magnesium ion transmembrane transporter activity"/>
    <property type="evidence" value="ECO:0007669"/>
    <property type="project" value="InterPro"/>
</dbReference>
<dbReference type="InterPro" id="IPR045861">
    <property type="entry name" value="CorA_cytoplasmic_dom"/>
</dbReference>
<organism evidence="8 9">
    <name type="scientific">Diutina rugosa</name>
    <name type="common">Yeast</name>
    <name type="synonym">Candida rugosa</name>
    <dbReference type="NCBI Taxonomy" id="5481"/>
    <lineage>
        <taxon>Eukaryota</taxon>
        <taxon>Fungi</taxon>
        <taxon>Dikarya</taxon>
        <taxon>Ascomycota</taxon>
        <taxon>Saccharomycotina</taxon>
        <taxon>Pichiomycetes</taxon>
        <taxon>Debaryomycetaceae</taxon>
        <taxon>Diutina</taxon>
    </lineage>
</organism>
<dbReference type="PANTHER" id="PTHR21535">
    <property type="entry name" value="MAGNESIUM AND COBALT TRANSPORT PROTEIN/MITOCHONDRIAL IMPORT INNER MEMBRANE TRANSLOCASE SUBUNIT TIM8"/>
    <property type="match status" value="1"/>
</dbReference>
<dbReference type="GeneID" id="54779661"/>
<feature type="region of interest" description="Disordered" evidence="6">
    <location>
        <begin position="100"/>
        <end position="132"/>
    </location>
</feature>
<evidence type="ECO:0000256" key="1">
    <source>
        <dbReference type="ARBA" id="ARBA00004141"/>
    </source>
</evidence>
<keyword evidence="3 7" id="KW-0812">Transmembrane</keyword>
<comment type="similarity">
    <text evidence="2">Belongs to the CorA metal ion transporter (MIT) (TC 1.A.35) family.</text>
</comment>
<dbReference type="OrthoDB" id="29879at2759"/>
<dbReference type="PANTHER" id="PTHR21535:SF55">
    <property type="entry name" value="MAGNESIUM TRANSPORTER ALR1-RELATED"/>
    <property type="match status" value="1"/>
</dbReference>
<dbReference type="Gene3D" id="3.30.460.20">
    <property type="entry name" value="CorA soluble domain-like"/>
    <property type="match status" value="1"/>
</dbReference>
<dbReference type="OMA" id="AHSMPHQ"/>
<accession>A0A642V0T9</accession>
<evidence type="ECO:0000256" key="6">
    <source>
        <dbReference type="SAM" id="MobiDB-lite"/>
    </source>
</evidence>
<comment type="subcellular location">
    <subcellularLocation>
        <location evidence="1">Membrane</location>
        <topology evidence="1">Multi-pass membrane protein</topology>
    </subcellularLocation>
</comment>
<dbReference type="InterPro" id="IPR045863">
    <property type="entry name" value="CorA_TM1_TM2"/>
</dbReference>
<dbReference type="Proteomes" id="UP000449547">
    <property type="component" value="Unassembled WGS sequence"/>
</dbReference>
<evidence type="ECO:0000256" key="4">
    <source>
        <dbReference type="ARBA" id="ARBA00022989"/>
    </source>
</evidence>
<reference evidence="8 9" key="1">
    <citation type="submission" date="2019-07" db="EMBL/GenBank/DDBJ databases">
        <title>Genome assembly of two rare yeast pathogens: Diutina rugosa and Trichomonascus ciferrii.</title>
        <authorList>
            <person name="Mixao V."/>
            <person name="Saus E."/>
            <person name="Hansen A."/>
            <person name="Lass-Flor C."/>
            <person name="Gabaldon T."/>
        </authorList>
    </citation>
    <scope>NUCLEOTIDE SEQUENCE [LARGE SCALE GENOMIC DNA]</scope>
    <source>
        <strain evidence="8 9">CBS 613</strain>
    </source>
</reference>
<dbReference type="CDD" id="cd12829">
    <property type="entry name" value="Alr1p-like"/>
    <property type="match status" value="1"/>
</dbReference>
<evidence type="ECO:0000256" key="7">
    <source>
        <dbReference type="SAM" id="Phobius"/>
    </source>
</evidence>
<dbReference type="RefSeq" id="XP_034014240.1">
    <property type="nucleotide sequence ID" value="XM_034153505.1"/>
</dbReference>
<feature type="compositionally biased region" description="Basic and acidic residues" evidence="6">
    <location>
        <begin position="1"/>
        <end position="24"/>
    </location>
</feature>
<feature type="transmembrane region" description="Helical" evidence="7">
    <location>
        <begin position="672"/>
        <end position="693"/>
    </location>
</feature>
<evidence type="ECO:0000256" key="2">
    <source>
        <dbReference type="ARBA" id="ARBA00009765"/>
    </source>
</evidence>
<comment type="caution">
    <text evidence="8">The sequence shown here is derived from an EMBL/GenBank/DDBJ whole genome shotgun (WGS) entry which is preliminary data.</text>
</comment>
<feature type="compositionally biased region" description="Low complexity" evidence="6">
    <location>
        <begin position="557"/>
        <end position="583"/>
    </location>
</feature>
<gene>
    <name evidence="8" type="ORF">DIURU_001008</name>
</gene>
<proteinExistence type="inferred from homology"/>
<name>A0A642V0T9_DIURU</name>
<feature type="compositionally biased region" description="Polar residues" evidence="6">
    <location>
        <begin position="212"/>
        <end position="226"/>
    </location>
</feature>
<dbReference type="GO" id="GO:0005886">
    <property type="term" value="C:plasma membrane"/>
    <property type="evidence" value="ECO:0007669"/>
    <property type="project" value="TreeGrafter"/>
</dbReference>
<dbReference type="GO" id="GO:0010961">
    <property type="term" value="P:intracellular magnesium ion homeostasis"/>
    <property type="evidence" value="ECO:0007669"/>
    <property type="project" value="TreeGrafter"/>
</dbReference>